<reference evidence="2 3" key="1">
    <citation type="submission" date="2017-03" db="EMBL/GenBank/DDBJ databases">
        <title>Genome Survey of Euroglyphus maynei.</title>
        <authorList>
            <person name="Arlian L.G."/>
            <person name="Morgan M.S."/>
            <person name="Rider S.D."/>
        </authorList>
    </citation>
    <scope>NUCLEOTIDE SEQUENCE [LARGE SCALE GENOMIC DNA]</scope>
    <source>
        <strain evidence="2">Arlian Lab</strain>
        <tissue evidence="2">Whole body</tissue>
    </source>
</reference>
<dbReference type="SUPFAM" id="SSF48452">
    <property type="entry name" value="TPR-like"/>
    <property type="match status" value="1"/>
</dbReference>
<dbReference type="GO" id="GO:0005783">
    <property type="term" value="C:endoplasmic reticulum"/>
    <property type="evidence" value="ECO:0007669"/>
    <property type="project" value="TreeGrafter"/>
</dbReference>
<dbReference type="PANTHER" id="PTHR44395">
    <property type="match status" value="1"/>
</dbReference>
<accession>A0A1Y3BKQ9</accession>
<dbReference type="Gene3D" id="1.25.40.10">
    <property type="entry name" value="Tetratricopeptide repeat domain"/>
    <property type="match status" value="1"/>
</dbReference>
<dbReference type="GO" id="GO:0035269">
    <property type="term" value="P:protein O-linked glycosylation via mannose"/>
    <property type="evidence" value="ECO:0007669"/>
    <property type="project" value="TreeGrafter"/>
</dbReference>
<organism evidence="2 3">
    <name type="scientific">Euroglyphus maynei</name>
    <name type="common">Mayne's house dust mite</name>
    <dbReference type="NCBI Taxonomy" id="6958"/>
    <lineage>
        <taxon>Eukaryota</taxon>
        <taxon>Metazoa</taxon>
        <taxon>Ecdysozoa</taxon>
        <taxon>Arthropoda</taxon>
        <taxon>Chelicerata</taxon>
        <taxon>Arachnida</taxon>
        <taxon>Acari</taxon>
        <taxon>Acariformes</taxon>
        <taxon>Sarcoptiformes</taxon>
        <taxon>Astigmata</taxon>
        <taxon>Psoroptidia</taxon>
        <taxon>Analgoidea</taxon>
        <taxon>Pyroglyphidae</taxon>
        <taxon>Pyroglyphinae</taxon>
        <taxon>Euroglyphus</taxon>
    </lineage>
</organism>
<dbReference type="SMART" id="SM00028">
    <property type="entry name" value="TPR"/>
    <property type="match status" value="3"/>
</dbReference>
<keyword evidence="1" id="KW-0802">TPR repeat</keyword>
<comment type="caution">
    <text evidence="2">The sequence shown here is derived from an EMBL/GenBank/DDBJ whole genome shotgun (WGS) entry which is preliminary data.</text>
</comment>
<sequence length="154" mass="18280">DAKRYELFDQAKQRLKILTKYDENNERIYFNMAMISMANKNYTDAEQLFRQTLRLKPNFSSANFNLALLLAENDRPIEALPYLKRLLRQYPEHMKGLHLLCDILINNVKDFDQSSHCYERILKLDPKNIQAKHNICVIFIEKDQLDLAENCLNE</sequence>
<dbReference type="PANTHER" id="PTHR44395:SF1">
    <property type="entry name" value="PROTEIN O-MANNOSYL-TRANSFERASE TMTC3"/>
    <property type="match status" value="1"/>
</dbReference>
<protein>
    <submittedName>
        <fullName evidence="2">Uncharacterized protein</fullName>
    </submittedName>
</protein>
<dbReference type="OrthoDB" id="6424629at2759"/>
<dbReference type="EMBL" id="MUJZ01018005">
    <property type="protein sequence ID" value="OTF80488.1"/>
    <property type="molecule type" value="Genomic_DNA"/>
</dbReference>
<dbReference type="InterPro" id="IPR019734">
    <property type="entry name" value="TPR_rpt"/>
</dbReference>
<dbReference type="FunFam" id="1.25.40.10:FF:000239">
    <property type="entry name" value="Transmembrane and TPR repeat-containing protein 3"/>
    <property type="match status" value="1"/>
</dbReference>
<dbReference type="PROSITE" id="PS50005">
    <property type="entry name" value="TPR"/>
    <property type="match status" value="1"/>
</dbReference>
<evidence type="ECO:0000313" key="3">
    <source>
        <dbReference type="Proteomes" id="UP000194236"/>
    </source>
</evidence>
<dbReference type="Pfam" id="PF13432">
    <property type="entry name" value="TPR_16"/>
    <property type="match status" value="1"/>
</dbReference>
<evidence type="ECO:0000313" key="2">
    <source>
        <dbReference type="EMBL" id="OTF80488.1"/>
    </source>
</evidence>
<feature type="non-terminal residue" evidence="2">
    <location>
        <position position="154"/>
    </location>
</feature>
<name>A0A1Y3BKQ9_EURMA</name>
<keyword evidence="3" id="KW-1185">Reference proteome</keyword>
<proteinExistence type="predicted"/>
<gene>
    <name evidence="2" type="ORF">BLA29_012778</name>
</gene>
<evidence type="ECO:0000256" key="1">
    <source>
        <dbReference type="PROSITE-ProRule" id="PRU00339"/>
    </source>
</evidence>
<feature type="non-terminal residue" evidence="2">
    <location>
        <position position="1"/>
    </location>
</feature>
<dbReference type="AlphaFoldDB" id="A0A1Y3BKQ9"/>
<dbReference type="InterPro" id="IPR011990">
    <property type="entry name" value="TPR-like_helical_dom_sf"/>
</dbReference>
<dbReference type="Proteomes" id="UP000194236">
    <property type="component" value="Unassembled WGS sequence"/>
</dbReference>
<feature type="repeat" description="TPR" evidence="1">
    <location>
        <begin position="26"/>
        <end position="59"/>
    </location>
</feature>
<dbReference type="GO" id="GO:0000030">
    <property type="term" value="F:mannosyltransferase activity"/>
    <property type="evidence" value="ECO:0007669"/>
    <property type="project" value="TreeGrafter"/>
</dbReference>